<dbReference type="AlphaFoldDB" id="A0A853EQ28"/>
<feature type="region of interest" description="Disordered" evidence="1">
    <location>
        <begin position="402"/>
        <end position="424"/>
    </location>
</feature>
<sequence>MTSAQPADDAPGRRPTAAHGTETAPLVLDDLLAGPRGRRVCLEIAFQVLEVWQVPWRCHDDPRLMSGRLAKILGALTLVAATPDQVAERAHERETGRPPLAPDEEAPGRSRATGTVPLDLSVESVSLALTASVDAARYWEPPDEWDLALALPVGREALRQVAELLVTSPATRWWTAPVDTEDLHEVEMLDDEVPSARSPLTGVDRRLAAWRAAQDEAEARHIGSDRGARHAIGGDWWSPPFSARPVVTSAVVPSLGPSGLSTTEDSFGWDRARTWPLRTEHPVEVYEIDGPDDLARLVARFPLDVSRSRRSCWWEATGVDTAWWMPDWEAASHHLDAVHLTVRGYLSTAGRAVPVPGGAIRGTSTVLAGWAPGETLWLTDALSPDGPQTLWQRRPDEVLWDPVAPGTPVTHETAQGFDTPPPHN</sequence>
<evidence type="ECO:0000256" key="1">
    <source>
        <dbReference type="SAM" id="MobiDB-lite"/>
    </source>
</evidence>
<organism evidence="2 3">
    <name type="scientific">Sanguibacter inulinus</name>
    <dbReference type="NCBI Taxonomy" id="60922"/>
    <lineage>
        <taxon>Bacteria</taxon>
        <taxon>Bacillati</taxon>
        <taxon>Actinomycetota</taxon>
        <taxon>Actinomycetes</taxon>
        <taxon>Micrococcales</taxon>
        <taxon>Sanguibacteraceae</taxon>
        <taxon>Sanguibacter</taxon>
    </lineage>
</organism>
<name>A0A853EQ28_9MICO</name>
<dbReference type="RefSeq" id="WP_179912298.1">
    <property type="nucleotide sequence ID" value="NZ_JACBYE010000004.1"/>
</dbReference>
<gene>
    <name evidence="2" type="ORF">HZZ10_02625</name>
</gene>
<feature type="region of interest" description="Disordered" evidence="1">
    <location>
        <begin position="1"/>
        <end position="22"/>
    </location>
</feature>
<dbReference type="Proteomes" id="UP000561011">
    <property type="component" value="Unassembled WGS sequence"/>
</dbReference>
<protein>
    <submittedName>
        <fullName evidence="2">Uncharacterized protein</fullName>
    </submittedName>
</protein>
<dbReference type="EMBL" id="JACBYE010000004">
    <property type="protein sequence ID" value="NYS92427.1"/>
    <property type="molecule type" value="Genomic_DNA"/>
</dbReference>
<feature type="compositionally biased region" description="Basic and acidic residues" evidence="1">
    <location>
        <begin position="86"/>
        <end position="96"/>
    </location>
</feature>
<evidence type="ECO:0000313" key="3">
    <source>
        <dbReference type="Proteomes" id="UP000561011"/>
    </source>
</evidence>
<accession>A0A853EQ28</accession>
<reference evidence="2 3" key="1">
    <citation type="submission" date="2020-07" db="EMBL/GenBank/DDBJ databases">
        <title>MOT database genomes.</title>
        <authorList>
            <person name="Joseph S."/>
            <person name="Aduse-Opoku J."/>
            <person name="Hashim A."/>
            <person name="Wade W."/>
            <person name="Curtis M."/>
        </authorList>
    </citation>
    <scope>NUCLEOTIDE SEQUENCE [LARGE SCALE GENOMIC DNA]</scope>
    <source>
        <strain evidence="2 3">DSM 100099</strain>
    </source>
</reference>
<keyword evidence="3" id="KW-1185">Reference proteome</keyword>
<comment type="caution">
    <text evidence="2">The sequence shown here is derived from an EMBL/GenBank/DDBJ whole genome shotgun (WGS) entry which is preliminary data.</text>
</comment>
<evidence type="ECO:0000313" key="2">
    <source>
        <dbReference type="EMBL" id="NYS92427.1"/>
    </source>
</evidence>
<feature type="region of interest" description="Disordered" evidence="1">
    <location>
        <begin position="84"/>
        <end position="115"/>
    </location>
</feature>
<proteinExistence type="predicted"/>